<dbReference type="Proteomes" id="UP000664417">
    <property type="component" value="Unassembled WGS sequence"/>
</dbReference>
<feature type="compositionally biased region" description="Low complexity" evidence="1">
    <location>
        <begin position="51"/>
        <end position="63"/>
    </location>
</feature>
<protein>
    <submittedName>
        <fullName evidence="2">Uncharacterized protein</fullName>
    </submittedName>
</protein>
<feature type="region of interest" description="Disordered" evidence="1">
    <location>
        <begin position="51"/>
        <end position="80"/>
    </location>
</feature>
<keyword evidence="3" id="KW-1185">Reference proteome</keyword>
<reference evidence="2" key="1">
    <citation type="submission" date="2021-03" db="EMBL/GenBank/DDBJ databases">
        <authorList>
            <person name="Wang G."/>
        </authorList>
    </citation>
    <scope>NUCLEOTIDE SEQUENCE</scope>
    <source>
        <strain evidence="2">KCTC 12899</strain>
    </source>
</reference>
<name>A0A8J7QLP5_9BACT</name>
<sequence length="80" mass="8258">MNITSTSTASAVSNYSKLQANPQPDKTQQGVNASIEEDEAIFSPEALVKASAFSESSQASSDSTTLGPPTDVPDEPDGNP</sequence>
<evidence type="ECO:0000256" key="1">
    <source>
        <dbReference type="SAM" id="MobiDB-lite"/>
    </source>
</evidence>
<feature type="compositionally biased region" description="Polar residues" evidence="1">
    <location>
        <begin position="1"/>
        <end position="32"/>
    </location>
</feature>
<proteinExistence type="predicted"/>
<comment type="caution">
    <text evidence="2">The sequence shown here is derived from an EMBL/GenBank/DDBJ whole genome shotgun (WGS) entry which is preliminary data.</text>
</comment>
<organism evidence="2 3">
    <name type="scientific">Acanthopleuribacter pedis</name>
    <dbReference type="NCBI Taxonomy" id="442870"/>
    <lineage>
        <taxon>Bacteria</taxon>
        <taxon>Pseudomonadati</taxon>
        <taxon>Acidobacteriota</taxon>
        <taxon>Holophagae</taxon>
        <taxon>Acanthopleuribacterales</taxon>
        <taxon>Acanthopleuribacteraceae</taxon>
        <taxon>Acanthopleuribacter</taxon>
    </lineage>
</organism>
<evidence type="ECO:0000313" key="2">
    <source>
        <dbReference type="EMBL" id="MBO1320260.1"/>
    </source>
</evidence>
<dbReference type="RefSeq" id="WP_207860214.1">
    <property type="nucleotide sequence ID" value="NZ_JAFREP010000016.1"/>
</dbReference>
<dbReference type="EMBL" id="JAFREP010000016">
    <property type="protein sequence ID" value="MBO1320260.1"/>
    <property type="molecule type" value="Genomic_DNA"/>
</dbReference>
<feature type="region of interest" description="Disordered" evidence="1">
    <location>
        <begin position="1"/>
        <end position="38"/>
    </location>
</feature>
<accession>A0A8J7QLP5</accession>
<evidence type="ECO:0000313" key="3">
    <source>
        <dbReference type="Proteomes" id="UP000664417"/>
    </source>
</evidence>
<dbReference type="AlphaFoldDB" id="A0A8J7QLP5"/>
<gene>
    <name evidence="2" type="ORF">J3U88_17425</name>
</gene>